<name>A0A2S8FG29_9BACT</name>
<dbReference type="GO" id="GO:0018578">
    <property type="term" value="F:protocatechuate 3,4-dioxygenase activity"/>
    <property type="evidence" value="ECO:0007669"/>
    <property type="project" value="InterPro"/>
</dbReference>
<dbReference type="InterPro" id="IPR039387">
    <property type="entry name" value="3_4-PCD"/>
</dbReference>
<evidence type="ECO:0000256" key="4">
    <source>
        <dbReference type="SAM" id="MobiDB-lite"/>
    </source>
</evidence>
<feature type="region of interest" description="Disordered" evidence="4">
    <location>
        <begin position="216"/>
        <end position="254"/>
    </location>
</feature>
<evidence type="ECO:0000313" key="6">
    <source>
        <dbReference type="EMBL" id="PQO31107.1"/>
    </source>
</evidence>
<reference evidence="6 7" key="1">
    <citation type="submission" date="2018-02" db="EMBL/GenBank/DDBJ databases">
        <title>Comparative genomes isolates from brazilian mangrove.</title>
        <authorList>
            <person name="Araujo J.E."/>
            <person name="Taketani R.G."/>
            <person name="Silva M.C.P."/>
            <person name="Loureco M.V."/>
            <person name="Andreote F.D."/>
        </authorList>
    </citation>
    <scope>NUCLEOTIDE SEQUENCE [LARGE SCALE GENOMIC DNA]</scope>
    <source>
        <strain evidence="6 7">HEX-2 MGV</strain>
    </source>
</reference>
<dbReference type="InterPro" id="IPR050770">
    <property type="entry name" value="Intradiol_RC_Dioxygenase"/>
</dbReference>
<dbReference type="PANTHER" id="PTHR33711">
    <property type="entry name" value="DIOXYGENASE, PUTATIVE (AFU_ORTHOLOGUE AFUA_2G02910)-RELATED"/>
    <property type="match status" value="1"/>
</dbReference>
<dbReference type="InterPro" id="IPR015889">
    <property type="entry name" value="Intradiol_dOase_core"/>
</dbReference>
<dbReference type="EMBL" id="PUIA01000037">
    <property type="protein sequence ID" value="PQO31107.1"/>
    <property type="molecule type" value="Genomic_DNA"/>
</dbReference>
<dbReference type="PANTHER" id="PTHR33711:SF9">
    <property type="entry name" value="PROTOCATECHUATE 3,4-DIOXYGENASE ALPHA CHAIN"/>
    <property type="match status" value="1"/>
</dbReference>
<evidence type="ECO:0000313" key="7">
    <source>
        <dbReference type="Proteomes" id="UP000240009"/>
    </source>
</evidence>
<comment type="caution">
    <text evidence="6">The sequence shown here is derived from an EMBL/GenBank/DDBJ whole genome shotgun (WGS) entry which is preliminary data.</text>
</comment>
<dbReference type="SUPFAM" id="SSF49482">
    <property type="entry name" value="Aromatic compound dioxygenase"/>
    <property type="match status" value="1"/>
</dbReference>
<keyword evidence="3" id="KW-0560">Oxidoreductase</keyword>
<keyword evidence="2 6" id="KW-0223">Dioxygenase</keyword>
<gene>
    <name evidence="6" type="ORF">C5Y96_12175</name>
</gene>
<dbReference type="AlphaFoldDB" id="A0A2S8FG29"/>
<evidence type="ECO:0000256" key="2">
    <source>
        <dbReference type="ARBA" id="ARBA00022964"/>
    </source>
</evidence>
<accession>A0A2S8FG29</accession>
<proteinExistence type="inferred from homology"/>
<comment type="similarity">
    <text evidence="1">Belongs to the intradiol ring-cleavage dioxygenase family.</text>
</comment>
<evidence type="ECO:0000259" key="5">
    <source>
        <dbReference type="Pfam" id="PF00775"/>
    </source>
</evidence>
<dbReference type="Proteomes" id="UP000240009">
    <property type="component" value="Unassembled WGS sequence"/>
</dbReference>
<dbReference type="Pfam" id="PF00775">
    <property type="entry name" value="Dioxygenase_C"/>
    <property type="match status" value="1"/>
</dbReference>
<evidence type="ECO:0000256" key="3">
    <source>
        <dbReference type="ARBA" id="ARBA00023002"/>
    </source>
</evidence>
<organism evidence="6 7">
    <name type="scientific">Blastopirellula marina</name>
    <dbReference type="NCBI Taxonomy" id="124"/>
    <lineage>
        <taxon>Bacteria</taxon>
        <taxon>Pseudomonadati</taxon>
        <taxon>Planctomycetota</taxon>
        <taxon>Planctomycetia</taxon>
        <taxon>Pirellulales</taxon>
        <taxon>Pirellulaceae</taxon>
        <taxon>Blastopirellula</taxon>
    </lineage>
</organism>
<feature type="compositionally biased region" description="Pro residues" evidence="4">
    <location>
        <begin position="244"/>
        <end position="254"/>
    </location>
</feature>
<dbReference type="RefSeq" id="WP_105353580.1">
    <property type="nucleotide sequence ID" value="NZ_PUIA01000037.1"/>
</dbReference>
<dbReference type="OrthoDB" id="9800887at2"/>
<evidence type="ECO:0000256" key="1">
    <source>
        <dbReference type="ARBA" id="ARBA00007825"/>
    </source>
</evidence>
<feature type="domain" description="Intradiol ring-cleavage dioxygenases" evidence="5">
    <location>
        <begin position="42"/>
        <end position="217"/>
    </location>
</feature>
<protein>
    <submittedName>
        <fullName evidence="6">Intradiol ring-cleavage dioxygenase</fullName>
    </submittedName>
</protein>
<dbReference type="GO" id="GO:0008199">
    <property type="term" value="F:ferric iron binding"/>
    <property type="evidence" value="ECO:0007669"/>
    <property type="project" value="InterPro"/>
</dbReference>
<dbReference type="CDD" id="cd03459">
    <property type="entry name" value="3_4-PCD"/>
    <property type="match status" value="1"/>
</dbReference>
<sequence length="254" mass="28161">MHRSLHFGSSRRAFMGLMGTAFFTTPGLFAEELLKPTPFLTEGPFYPDKLPLDQDNDLIIIKDSTTPAVGEITHLTGRILDKSGSPMKDATIEIWQCDANAVYLHTRDSSGKQEQQDRNFQGFGRFTTGSSGEYRFRTIKPVPYPGRPAPHIHIKVKQGDKELLTTQLMIRGFEGNKRDGVFSQVRDPEKRELLMTDFKPIPDSKMNEFAASFDIVLGATPDERDMRRPGPPPGGRGPGRGPGGRPPGPPPQNS</sequence>
<dbReference type="Gene3D" id="2.60.130.10">
    <property type="entry name" value="Aromatic compound dioxygenase"/>
    <property type="match status" value="1"/>
</dbReference>
<dbReference type="InterPro" id="IPR000627">
    <property type="entry name" value="Intradiol_dOase_C"/>
</dbReference>